<dbReference type="CDD" id="cd00167">
    <property type="entry name" value="SANT"/>
    <property type="match status" value="2"/>
</dbReference>
<feature type="domain" description="HTH myb-type" evidence="8">
    <location>
        <begin position="10"/>
        <end position="58"/>
    </location>
</feature>
<comment type="subcellular location">
    <subcellularLocation>
        <location evidence="1">Nucleus</location>
    </subcellularLocation>
</comment>
<organism evidence="9 10">
    <name type="scientific">Kalanchoe fedtschenkoi</name>
    <name type="common">Lavender scallops</name>
    <name type="synonym">South American air plant</name>
    <dbReference type="NCBI Taxonomy" id="63787"/>
    <lineage>
        <taxon>Eukaryota</taxon>
        <taxon>Viridiplantae</taxon>
        <taxon>Streptophyta</taxon>
        <taxon>Embryophyta</taxon>
        <taxon>Tracheophyta</taxon>
        <taxon>Spermatophyta</taxon>
        <taxon>Magnoliopsida</taxon>
        <taxon>eudicotyledons</taxon>
        <taxon>Gunneridae</taxon>
        <taxon>Pentapetalae</taxon>
        <taxon>Saxifragales</taxon>
        <taxon>Crassulaceae</taxon>
        <taxon>Kalanchoe</taxon>
    </lineage>
</organism>
<dbReference type="Pfam" id="PF00249">
    <property type="entry name" value="Myb_DNA-binding"/>
    <property type="match status" value="2"/>
</dbReference>
<feature type="domain" description="Myb-like" evidence="7">
    <location>
        <begin position="6"/>
        <end position="58"/>
    </location>
</feature>
<dbReference type="PROSITE" id="PS50090">
    <property type="entry name" value="MYB_LIKE"/>
    <property type="match status" value="2"/>
</dbReference>
<dbReference type="InterPro" id="IPR009057">
    <property type="entry name" value="Homeodomain-like_sf"/>
</dbReference>
<evidence type="ECO:0000256" key="2">
    <source>
        <dbReference type="ARBA" id="ARBA00022737"/>
    </source>
</evidence>
<dbReference type="PANTHER" id="PTHR47995">
    <property type="entry name" value="TRANSCRIPTION FACTOR MYB33-RELATED"/>
    <property type="match status" value="1"/>
</dbReference>
<keyword evidence="4" id="KW-0238">DNA-binding</keyword>
<name>A0A7N0R9G4_KALFE</name>
<sequence length="223" mass="25518">MASNQECNSRKGPWDEDEDELLKASVIEMGEGRWESLAQTSGLLRSGKSCRLRWLNYLRPNLKQGRMSVEEEEVIIRLQQQLGNKWSRIARMLPGRTDNEIKNYWRTRVRRQQWENRKLESYVDGRLSCEQESSSAGTDESRSMSVSGHNVDKLSIQNITDDDTHAQTAASISDFGIACSPYEAWMLAELSNYQCDGEEDRIEAGYGSWDVSGESLYSLWESS</sequence>
<evidence type="ECO:0000256" key="5">
    <source>
        <dbReference type="ARBA" id="ARBA00023163"/>
    </source>
</evidence>
<keyword evidence="3" id="KW-0805">Transcription regulation</keyword>
<evidence type="ECO:0000256" key="1">
    <source>
        <dbReference type="ARBA" id="ARBA00004123"/>
    </source>
</evidence>
<reference evidence="9" key="1">
    <citation type="submission" date="2021-01" db="UniProtKB">
        <authorList>
            <consortium name="EnsemblPlants"/>
        </authorList>
    </citation>
    <scope>IDENTIFICATION</scope>
</reference>
<dbReference type="EnsemblPlants" id="Kaladp0002s0129.1.v1.1">
    <property type="protein sequence ID" value="Kaladp0002s0129.1.v1.1"/>
    <property type="gene ID" value="Kaladp0002s0129.v1.1"/>
</dbReference>
<keyword evidence="6" id="KW-0539">Nucleus</keyword>
<feature type="domain" description="Myb-like" evidence="7">
    <location>
        <begin position="59"/>
        <end position="109"/>
    </location>
</feature>
<dbReference type="SUPFAM" id="SSF46689">
    <property type="entry name" value="Homeodomain-like"/>
    <property type="match status" value="1"/>
</dbReference>
<evidence type="ECO:0000256" key="6">
    <source>
        <dbReference type="ARBA" id="ARBA00023242"/>
    </source>
</evidence>
<evidence type="ECO:0000313" key="9">
    <source>
        <dbReference type="EnsemblPlants" id="Kaladp0002s0129.1.v1.1"/>
    </source>
</evidence>
<dbReference type="GO" id="GO:0005634">
    <property type="term" value="C:nucleus"/>
    <property type="evidence" value="ECO:0007669"/>
    <property type="project" value="UniProtKB-SubCell"/>
</dbReference>
<dbReference type="OMA" id="NEQESFG"/>
<evidence type="ECO:0000259" key="8">
    <source>
        <dbReference type="PROSITE" id="PS51294"/>
    </source>
</evidence>
<proteinExistence type="predicted"/>
<evidence type="ECO:0000259" key="7">
    <source>
        <dbReference type="PROSITE" id="PS50090"/>
    </source>
</evidence>
<keyword evidence="2" id="KW-0677">Repeat</keyword>
<feature type="domain" description="HTH myb-type" evidence="8">
    <location>
        <begin position="59"/>
        <end position="113"/>
    </location>
</feature>
<dbReference type="InterPro" id="IPR001005">
    <property type="entry name" value="SANT/Myb"/>
</dbReference>
<evidence type="ECO:0000256" key="3">
    <source>
        <dbReference type="ARBA" id="ARBA00023015"/>
    </source>
</evidence>
<evidence type="ECO:0000313" key="10">
    <source>
        <dbReference type="Proteomes" id="UP000594263"/>
    </source>
</evidence>
<accession>A0A7N0R9G4</accession>
<protein>
    <submittedName>
        <fullName evidence="9">Uncharacterized protein</fullName>
    </submittedName>
</protein>
<keyword evidence="10" id="KW-1185">Reference proteome</keyword>
<dbReference type="PANTHER" id="PTHR47995:SF18">
    <property type="entry name" value="TRANSCRIPTION FACTOR MYB65"/>
    <property type="match status" value="1"/>
</dbReference>
<dbReference type="Gene3D" id="1.10.10.60">
    <property type="entry name" value="Homeodomain-like"/>
    <property type="match status" value="2"/>
</dbReference>
<dbReference type="Gramene" id="Kaladp0002s0129.1.v1.1">
    <property type="protein sequence ID" value="Kaladp0002s0129.1.v1.1"/>
    <property type="gene ID" value="Kaladp0002s0129.v1.1"/>
</dbReference>
<dbReference type="GO" id="GO:0003677">
    <property type="term" value="F:DNA binding"/>
    <property type="evidence" value="ECO:0007669"/>
    <property type="project" value="UniProtKB-KW"/>
</dbReference>
<dbReference type="Proteomes" id="UP000594263">
    <property type="component" value="Unplaced"/>
</dbReference>
<keyword evidence="5" id="KW-0804">Transcription</keyword>
<dbReference type="SMART" id="SM00717">
    <property type="entry name" value="SANT"/>
    <property type="match status" value="2"/>
</dbReference>
<dbReference type="GO" id="GO:0009646">
    <property type="term" value="P:response to absence of light"/>
    <property type="evidence" value="ECO:0007669"/>
    <property type="project" value="EnsemblPlants"/>
</dbReference>
<dbReference type="AlphaFoldDB" id="A0A7N0R9G4"/>
<dbReference type="InterPro" id="IPR017930">
    <property type="entry name" value="Myb_dom"/>
</dbReference>
<evidence type="ECO:0000256" key="4">
    <source>
        <dbReference type="ARBA" id="ARBA00023125"/>
    </source>
</evidence>
<dbReference type="PROSITE" id="PS51294">
    <property type="entry name" value="HTH_MYB"/>
    <property type="match status" value="2"/>
</dbReference>